<keyword evidence="10 14" id="KW-1133">Transmembrane helix</keyword>
<dbReference type="UniPathway" id="UPA00219"/>
<evidence type="ECO:0000313" key="18">
    <source>
        <dbReference type="Proteomes" id="UP000448867"/>
    </source>
</evidence>
<evidence type="ECO:0000313" key="17">
    <source>
        <dbReference type="EMBL" id="MRX72243.1"/>
    </source>
</evidence>
<evidence type="ECO:0000256" key="3">
    <source>
        <dbReference type="ARBA" id="ARBA00004752"/>
    </source>
</evidence>
<reference evidence="17 18" key="1">
    <citation type="submission" date="2019-11" db="EMBL/GenBank/DDBJ databases">
        <title>Bacillus lacus genome.</title>
        <authorList>
            <person name="Allen C.J."/>
            <person name="Newman J.D."/>
        </authorList>
    </citation>
    <scope>NUCLEOTIDE SEQUENCE [LARGE SCALE GENOMIC DNA]</scope>
    <source>
        <strain evidence="17 18">KCTC 33946</strain>
    </source>
</reference>
<evidence type="ECO:0000256" key="7">
    <source>
        <dbReference type="ARBA" id="ARBA00022692"/>
    </source>
</evidence>
<dbReference type="OrthoDB" id="9770103at2"/>
<evidence type="ECO:0000256" key="10">
    <source>
        <dbReference type="ARBA" id="ARBA00022989"/>
    </source>
</evidence>
<evidence type="ECO:0000256" key="11">
    <source>
        <dbReference type="ARBA" id="ARBA00023136"/>
    </source>
</evidence>
<dbReference type="GO" id="GO:0008658">
    <property type="term" value="F:penicillin binding"/>
    <property type="evidence" value="ECO:0007669"/>
    <property type="project" value="InterPro"/>
</dbReference>
<dbReference type="SUPFAM" id="SSF56519">
    <property type="entry name" value="Penicillin binding protein dimerisation domain"/>
    <property type="match status" value="1"/>
</dbReference>
<dbReference type="InterPro" id="IPR012338">
    <property type="entry name" value="Beta-lactam/transpept-like"/>
</dbReference>
<dbReference type="EMBL" id="WKKI01000013">
    <property type="protein sequence ID" value="MRX72243.1"/>
    <property type="molecule type" value="Genomic_DNA"/>
</dbReference>
<comment type="pathway">
    <text evidence="3">Cell wall biogenesis; peptidoglycan biosynthesis.</text>
</comment>
<gene>
    <name evidence="17" type="ORF">GJU40_08770</name>
</gene>
<dbReference type="Pfam" id="PF00905">
    <property type="entry name" value="Transpeptidase"/>
    <property type="match status" value="1"/>
</dbReference>
<dbReference type="EC" id="3.4.16.4" evidence="5"/>
<evidence type="ECO:0000259" key="15">
    <source>
        <dbReference type="Pfam" id="PF00905"/>
    </source>
</evidence>
<evidence type="ECO:0000259" key="16">
    <source>
        <dbReference type="Pfam" id="PF03717"/>
    </source>
</evidence>
<sequence length="702" mass="79397">MTEQKGNQPEQRKVKKLRQFRINIFFFFIFLLFVALIVKLGVVQIVQGEEYSKEVSKTDADIAKFPAPRGKMIDKYRRVLVDNTAVPSITYTVDRKTKAKEKLQIAEKLAQYIEVPTDEYQEDKKVTDLKYYWLAANPEKAKKLLKDSELSLEPKETNKLQLERVPSEEIEKLRKDPEELEVAVIYTRFSSGYAYQPQVVKSDDLTEAELSIVAERLEELPGVDVITDWARKYPYDRTLRTIFGGLTKPEEGILEDRKSHYLARGYARNERVGKSFLELQYEDYLNPRKSKVLFTSDRNGNIVSEEVIDEGRRGYDLQLTFDIELQKEVDRIIEEEVREARSINRNVDRAFVVVMDPYKGDVLSLGGKVINENGETEDFAFGTFTQQFEMGSTVKGATVLAGYQNGISHGASFYDRPIKFAGTREKKSWRAGGFGWLNDEHALEVSSNVYMFYIAMDIAGVKYVPNGPFRAKMDAFVKMRNYFSQFGLGVPTGIDMPYESVGQKADPDQMGKLLDLAIGQFDTYTPLQMAQYVSTIANGGYRVAPRLLKSVHTPGNENELGAIVAENEGKILNRINNTPEDLKRVQEGFRLVTQGSQGTAAGKFGKYDVSGKTGTAETYLNGRLTTNLTFVGYYPSKQPEIAFSVVVPYGGKSTINKNIAKRVVEAYATLQEKYQSGDTEALTDEEKTQQVIDTDTNVEVVN</sequence>
<keyword evidence="6" id="KW-1003">Cell membrane</keyword>
<evidence type="ECO:0000256" key="2">
    <source>
        <dbReference type="ARBA" id="ARBA00004236"/>
    </source>
</evidence>
<dbReference type="InterPro" id="IPR001460">
    <property type="entry name" value="PCN-bd_Tpept"/>
</dbReference>
<comment type="subcellular location">
    <subcellularLocation>
        <location evidence="2">Cell membrane</location>
    </subcellularLocation>
    <subcellularLocation>
        <location evidence="1">Membrane</location>
        <topology evidence="1">Single-pass membrane protein</topology>
    </subcellularLocation>
</comment>
<organism evidence="17 18">
    <name type="scientific">Metabacillus lacus</name>
    <dbReference type="NCBI Taxonomy" id="1983721"/>
    <lineage>
        <taxon>Bacteria</taxon>
        <taxon>Bacillati</taxon>
        <taxon>Bacillota</taxon>
        <taxon>Bacilli</taxon>
        <taxon>Bacillales</taxon>
        <taxon>Bacillaceae</taxon>
        <taxon>Metabacillus</taxon>
    </lineage>
</organism>
<dbReference type="PANTHER" id="PTHR30627">
    <property type="entry name" value="PEPTIDOGLYCAN D,D-TRANSPEPTIDASE"/>
    <property type="match status" value="1"/>
</dbReference>
<evidence type="ECO:0000256" key="9">
    <source>
        <dbReference type="ARBA" id="ARBA00022984"/>
    </source>
</evidence>
<dbReference type="GO" id="GO:0071555">
    <property type="term" value="P:cell wall organization"/>
    <property type="evidence" value="ECO:0007669"/>
    <property type="project" value="UniProtKB-KW"/>
</dbReference>
<comment type="similarity">
    <text evidence="4">Belongs to the transpeptidase family.</text>
</comment>
<dbReference type="SUPFAM" id="SSF56601">
    <property type="entry name" value="beta-lactamase/transpeptidase-like"/>
    <property type="match status" value="1"/>
</dbReference>
<evidence type="ECO:0000256" key="4">
    <source>
        <dbReference type="ARBA" id="ARBA00007171"/>
    </source>
</evidence>
<dbReference type="GO" id="GO:0009252">
    <property type="term" value="P:peptidoglycan biosynthetic process"/>
    <property type="evidence" value="ECO:0007669"/>
    <property type="project" value="UniProtKB-UniPathway"/>
</dbReference>
<protein>
    <recommendedName>
        <fullName evidence="5">serine-type D-Ala-D-Ala carboxypeptidase</fullName>
        <ecNumber evidence="5">3.4.16.4</ecNumber>
    </recommendedName>
</protein>
<accession>A0A7X2IYP6</accession>
<dbReference type="InterPro" id="IPR050515">
    <property type="entry name" value="Beta-lactam/transpept"/>
</dbReference>
<evidence type="ECO:0000256" key="14">
    <source>
        <dbReference type="SAM" id="Phobius"/>
    </source>
</evidence>
<dbReference type="GO" id="GO:0071972">
    <property type="term" value="F:peptidoglycan L,D-transpeptidase activity"/>
    <property type="evidence" value="ECO:0007669"/>
    <property type="project" value="TreeGrafter"/>
</dbReference>
<dbReference type="InterPro" id="IPR036138">
    <property type="entry name" value="PBP_dimer_sf"/>
</dbReference>
<evidence type="ECO:0000256" key="1">
    <source>
        <dbReference type="ARBA" id="ARBA00004167"/>
    </source>
</evidence>
<evidence type="ECO:0000256" key="13">
    <source>
        <dbReference type="ARBA" id="ARBA00034000"/>
    </source>
</evidence>
<dbReference type="Pfam" id="PF03717">
    <property type="entry name" value="PBP_dimer"/>
    <property type="match status" value="1"/>
</dbReference>
<feature type="domain" description="Penicillin-binding protein dimerisation" evidence="16">
    <location>
        <begin position="66"/>
        <end position="305"/>
    </location>
</feature>
<keyword evidence="7 14" id="KW-0812">Transmembrane</keyword>
<dbReference type="RefSeq" id="WP_154307382.1">
    <property type="nucleotide sequence ID" value="NZ_WKKI01000013.1"/>
</dbReference>
<feature type="domain" description="Penicillin-binding protein transpeptidase" evidence="15">
    <location>
        <begin position="351"/>
        <end position="664"/>
    </location>
</feature>
<dbReference type="Gene3D" id="3.90.1310.10">
    <property type="entry name" value="Penicillin-binding protein 2a (Domain 2)"/>
    <property type="match status" value="1"/>
</dbReference>
<dbReference type="GO" id="GO:0008360">
    <property type="term" value="P:regulation of cell shape"/>
    <property type="evidence" value="ECO:0007669"/>
    <property type="project" value="UniProtKB-KW"/>
</dbReference>
<keyword evidence="18" id="KW-1185">Reference proteome</keyword>
<dbReference type="InterPro" id="IPR005311">
    <property type="entry name" value="PBP_dimer"/>
</dbReference>
<dbReference type="GO" id="GO:0009002">
    <property type="term" value="F:serine-type D-Ala-D-Ala carboxypeptidase activity"/>
    <property type="evidence" value="ECO:0007669"/>
    <property type="project" value="UniProtKB-EC"/>
</dbReference>
<evidence type="ECO:0000256" key="8">
    <source>
        <dbReference type="ARBA" id="ARBA00022960"/>
    </source>
</evidence>
<keyword evidence="8" id="KW-0133">Cell shape</keyword>
<comment type="catalytic activity">
    <reaction evidence="13">
        <text>Preferential cleavage: (Ac)2-L-Lys-D-Ala-|-D-Ala. Also transpeptidation of peptidyl-alanyl moieties that are N-acyl substituents of D-alanine.</text>
        <dbReference type="EC" id="3.4.16.4"/>
    </reaction>
</comment>
<evidence type="ECO:0000256" key="12">
    <source>
        <dbReference type="ARBA" id="ARBA00023316"/>
    </source>
</evidence>
<keyword evidence="9" id="KW-0573">Peptidoglycan synthesis</keyword>
<dbReference type="Proteomes" id="UP000448867">
    <property type="component" value="Unassembled WGS sequence"/>
</dbReference>
<comment type="caution">
    <text evidence="17">The sequence shown here is derived from an EMBL/GenBank/DDBJ whole genome shotgun (WGS) entry which is preliminary data.</text>
</comment>
<dbReference type="Gene3D" id="1.10.10.1230">
    <property type="entry name" value="Penicillin-binding protein, N-terminal non-catalytic domain, head sub-domain"/>
    <property type="match status" value="1"/>
</dbReference>
<name>A0A7X2IYP6_9BACI</name>
<keyword evidence="12" id="KW-0961">Cell wall biogenesis/degradation</keyword>
<keyword evidence="11 14" id="KW-0472">Membrane</keyword>
<evidence type="ECO:0000256" key="5">
    <source>
        <dbReference type="ARBA" id="ARBA00012448"/>
    </source>
</evidence>
<dbReference type="GO" id="GO:0005886">
    <property type="term" value="C:plasma membrane"/>
    <property type="evidence" value="ECO:0007669"/>
    <property type="project" value="UniProtKB-SubCell"/>
</dbReference>
<dbReference type="PANTHER" id="PTHR30627:SF2">
    <property type="entry name" value="PEPTIDOGLYCAN D,D-TRANSPEPTIDASE MRDA"/>
    <property type="match status" value="1"/>
</dbReference>
<feature type="transmembrane region" description="Helical" evidence="14">
    <location>
        <begin position="20"/>
        <end position="42"/>
    </location>
</feature>
<dbReference type="AlphaFoldDB" id="A0A7X2IYP6"/>
<evidence type="ECO:0000256" key="6">
    <source>
        <dbReference type="ARBA" id="ARBA00022475"/>
    </source>
</evidence>
<proteinExistence type="inferred from homology"/>
<dbReference type="Gene3D" id="3.40.710.10">
    <property type="entry name" value="DD-peptidase/beta-lactamase superfamily"/>
    <property type="match status" value="1"/>
</dbReference>